<reference evidence="4 7" key="3">
    <citation type="submission" date="2018-07" db="EMBL/GenBank/DDBJ databases">
        <title>Genome sequence of extremly halophilic archaeon Halopelagius longus strain BC12-B1.</title>
        <authorList>
            <person name="Zhang X."/>
        </authorList>
    </citation>
    <scope>NUCLEOTIDE SEQUENCE [LARGE SCALE GENOMIC DNA]</scope>
    <source>
        <strain evidence="4 7">BC12-B1</strain>
    </source>
</reference>
<feature type="domain" description="CBS" evidence="3">
    <location>
        <begin position="7"/>
        <end position="62"/>
    </location>
</feature>
<dbReference type="PANTHER" id="PTHR43080:SF2">
    <property type="entry name" value="CBS DOMAIN-CONTAINING PROTEIN"/>
    <property type="match status" value="1"/>
</dbReference>
<dbReference type="EMBL" id="QQST01000004">
    <property type="protein sequence ID" value="RDI69665.1"/>
    <property type="molecule type" value="Genomic_DNA"/>
</dbReference>
<dbReference type="Proteomes" id="UP000255421">
    <property type="component" value="Unassembled WGS sequence"/>
</dbReference>
<reference evidence="6" key="2">
    <citation type="submission" date="2016-10" db="EMBL/GenBank/DDBJ databases">
        <authorList>
            <person name="Varghese N."/>
            <person name="Submissions S."/>
        </authorList>
    </citation>
    <scope>NUCLEOTIDE SEQUENCE [LARGE SCALE GENOMIC DNA]</scope>
    <source>
        <strain evidence="6">CGMCC 1.12397</strain>
    </source>
</reference>
<dbReference type="InterPro" id="IPR000644">
    <property type="entry name" value="CBS_dom"/>
</dbReference>
<accession>A0A1H1GLX6</accession>
<protein>
    <submittedName>
        <fullName evidence="5">CBS domain-containing protein</fullName>
    </submittedName>
</protein>
<dbReference type="SUPFAM" id="SSF54631">
    <property type="entry name" value="CBS-domain pair"/>
    <property type="match status" value="1"/>
</dbReference>
<evidence type="ECO:0000259" key="3">
    <source>
        <dbReference type="PROSITE" id="PS51371"/>
    </source>
</evidence>
<dbReference type="PANTHER" id="PTHR43080">
    <property type="entry name" value="CBS DOMAIN-CONTAINING PROTEIN CBSX3, MITOCHONDRIAL"/>
    <property type="match status" value="1"/>
</dbReference>
<dbReference type="PROSITE" id="PS51371">
    <property type="entry name" value="CBS"/>
    <property type="match status" value="2"/>
</dbReference>
<evidence type="ECO:0000256" key="2">
    <source>
        <dbReference type="PROSITE-ProRule" id="PRU00703"/>
    </source>
</evidence>
<gene>
    <name evidence="4" type="ORF">DWB78_18005</name>
    <name evidence="5" type="ORF">SAMN05216278_3756</name>
</gene>
<sequence length="142" mass="15284">MPIGKLATQDAVTASKDTNFKEIAGKMESEMVGSIIIEEDEKPVGIVTDRDIAFAAADGMDVSSTAAEEIMSEDVQTIDADIEGYEAIEQMSDTGVRRFPVVDENDELVGIVTVDDVVATVGRELEQIADIIEKQSPEYSPA</sequence>
<evidence type="ECO:0000313" key="5">
    <source>
        <dbReference type="EMBL" id="SDR14137.1"/>
    </source>
</evidence>
<dbReference type="AlphaFoldDB" id="A0A1H1GLX6"/>
<proteinExistence type="predicted"/>
<dbReference type="EMBL" id="FNKQ01000006">
    <property type="protein sequence ID" value="SDR14137.1"/>
    <property type="molecule type" value="Genomic_DNA"/>
</dbReference>
<organism evidence="5 6">
    <name type="scientific">Halopelagius longus</name>
    <dbReference type="NCBI Taxonomy" id="1236180"/>
    <lineage>
        <taxon>Archaea</taxon>
        <taxon>Methanobacteriati</taxon>
        <taxon>Methanobacteriota</taxon>
        <taxon>Stenosarchaea group</taxon>
        <taxon>Halobacteria</taxon>
        <taxon>Halobacteriales</taxon>
        <taxon>Haloferacaceae</taxon>
    </lineage>
</organism>
<evidence type="ECO:0000313" key="4">
    <source>
        <dbReference type="EMBL" id="RDI69665.1"/>
    </source>
</evidence>
<keyword evidence="7" id="KW-1185">Reference proteome</keyword>
<name>A0A1H1GLX6_9EURY</name>
<evidence type="ECO:0000313" key="7">
    <source>
        <dbReference type="Proteomes" id="UP000255421"/>
    </source>
</evidence>
<dbReference type="InterPro" id="IPR051257">
    <property type="entry name" value="Diverse_CBS-Domain"/>
</dbReference>
<dbReference type="Proteomes" id="UP000199289">
    <property type="component" value="Unassembled WGS sequence"/>
</dbReference>
<evidence type="ECO:0000313" key="6">
    <source>
        <dbReference type="Proteomes" id="UP000199289"/>
    </source>
</evidence>
<dbReference type="InterPro" id="IPR046342">
    <property type="entry name" value="CBS_dom_sf"/>
</dbReference>
<keyword evidence="1 2" id="KW-0129">CBS domain</keyword>
<reference evidence="5" key="1">
    <citation type="submission" date="2016-10" db="EMBL/GenBank/DDBJ databases">
        <authorList>
            <person name="de Groot N.N."/>
        </authorList>
    </citation>
    <scope>NUCLEOTIDE SEQUENCE [LARGE SCALE GENOMIC DNA]</scope>
    <source>
        <strain evidence="5">CGMCC 1.12397</strain>
    </source>
</reference>
<feature type="domain" description="CBS" evidence="3">
    <location>
        <begin position="71"/>
        <end position="127"/>
    </location>
</feature>
<dbReference type="OrthoDB" id="43333at2157"/>
<dbReference type="Pfam" id="PF00571">
    <property type="entry name" value="CBS"/>
    <property type="match status" value="2"/>
</dbReference>
<dbReference type="RefSeq" id="WP_092539234.1">
    <property type="nucleotide sequence ID" value="NZ_FNKQ01000006.1"/>
</dbReference>
<dbReference type="SMART" id="SM00116">
    <property type="entry name" value="CBS"/>
    <property type="match status" value="2"/>
</dbReference>
<dbReference type="Gene3D" id="3.10.580.10">
    <property type="entry name" value="CBS-domain"/>
    <property type="match status" value="1"/>
</dbReference>
<evidence type="ECO:0000256" key="1">
    <source>
        <dbReference type="ARBA" id="ARBA00023122"/>
    </source>
</evidence>